<feature type="compositionally biased region" description="Low complexity" evidence="1">
    <location>
        <begin position="1"/>
        <end position="11"/>
    </location>
</feature>
<dbReference type="GeneID" id="27672309"/>
<dbReference type="AlphaFoldDB" id="A0A0F2MI23"/>
<organism evidence="2 3">
    <name type="scientific">Sporothrix schenckii 1099-18</name>
    <dbReference type="NCBI Taxonomy" id="1397361"/>
    <lineage>
        <taxon>Eukaryota</taxon>
        <taxon>Fungi</taxon>
        <taxon>Dikarya</taxon>
        <taxon>Ascomycota</taxon>
        <taxon>Pezizomycotina</taxon>
        <taxon>Sordariomycetes</taxon>
        <taxon>Sordariomycetidae</taxon>
        <taxon>Ophiostomatales</taxon>
        <taxon>Ophiostomataceae</taxon>
        <taxon>Sporothrix</taxon>
    </lineage>
</organism>
<name>A0A0F2MI23_SPOSC</name>
<proteinExistence type="predicted"/>
<feature type="region of interest" description="Disordered" evidence="1">
    <location>
        <begin position="1"/>
        <end position="26"/>
    </location>
</feature>
<reference evidence="2 3" key="2">
    <citation type="journal article" date="2015" name="Eukaryot. Cell">
        <title>Asexual propagation of a virulent clone complex in a human and feline outbreak of sporotrichosis.</title>
        <authorList>
            <person name="Teixeira Mde M."/>
            <person name="Rodrigues A.M."/>
            <person name="Tsui C.K."/>
            <person name="de Almeida L.G."/>
            <person name="Van Diepeningen A.D."/>
            <person name="van den Ende B.G."/>
            <person name="Fernandes G.F."/>
            <person name="Kano R."/>
            <person name="Hamelin R.C."/>
            <person name="Lopes-Bezerra L.M."/>
            <person name="Vasconcelos A.T."/>
            <person name="de Hoog S."/>
            <person name="de Camargo Z.P."/>
            <person name="Felipe M.S."/>
        </authorList>
    </citation>
    <scope>NUCLEOTIDE SEQUENCE [LARGE SCALE GENOMIC DNA]</scope>
    <source>
        <strain evidence="2 3">1099-18</strain>
    </source>
</reference>
<evidence type="ECO:0000313" key="2">
    <source>
        <dbReference type="EMBL" id="KJR89353.1"/>
    </source>
</evidence>
<evidence type="ECO:0000313" key="3">
    <source>
        <dbReference type="Proteomes" id="UP000033710"/>
    </source>
</evidence>
<dbReference type="EMBL" id="AXCR01000001">
    <property type="protein sequence ID" value="KJR89353.1"/>
    <property type="molecule type" value="Genomic_DNA"/>
</dbReference>
<feature type="region of interest" description="Disordered" evidence="1">
    <location>
        <begin position="52"/>
        <end position="71"/>
    </location>
</feature>
<reference evidence="2 3" key="1">
    <citation type="journal article" date="2014" name="BMC Genomics">
        <title>Comparative genomics of the major fungal agents of human and animal Sporotrichosis: Sporothrix schenckii and Sporothrix brasiliensis.</title>
        <authorList>
            <person name="Teixeira M.M."/>
            <person name="de Almeida L.G."/>
            <person name="Kubitschek-Barreira P."/>
            <person name="Alves F.L."/>
            <person name="Kioshima E.S."/>
            <person name="Abadio A.K."/>
            <person name="Fernandes L."/>
            <person name="Derengowski L.S."/>
            <person name="Ferreira K.S."/>
            <person name="Souza R.C."/>
            <person name="Ruiz J.C."/>
            <person name="de Andrade N.C."/>
            <person name="Paes H.C."/>
            <person name="Nicola A.M."/>
            <person name="Albuquerque P."/>
            <person name="Gerber A.L."/>
            <person name="Martins V.P."/>
            <person name="Peconick L.D."/>
            <person name="Neto A.V."/>
            <person name="Chaucanez C.B."/>
            <person name="Silva P.A."/>
            <person name="Cunha O.L."/>
            <person name="de Oliveira F.F."/>
            <person name="dos Santos T.C."/>
            <person name="Barros A.L."/>
            <person name="Soares M.A."/>
            <person name="de Oliveira L.M."/>
            <person name="Marini M.M."/>
            <person name="Villalobos-Duno H."/>
            <person name="Cunha M.M."/>
            <person name="de Hoog S."/>
            <person name="da Silveira J.F."/>
            <person name="Henrissat B."/>
            <person name="Nino-Vega G.A."/>
            <person name="Cisalpino P.S."/>
            <person name="Mora-Montes H.M."/>
            <person name="Almeida S.R."/>
            <person name="Stajich J.E."/>
            <person name="Lopes-Bezerra L.M."/>
            <person name="Vasconcelos A.T."/>
            <person name="Felipe M.S."/>
        </authorList>
    </citation>
    <scope>NUCLEOTIDE SEQUENCE [LARGE SCALE GENOMIC DNA]</scope>
    <source>
        <strain evidence="2 3">1099-18</strain>
    </source>
</reference>
<dbReference type="Proteomes" id="UP000033710">
    <property type="component" value="Unassembled WGS sequence"/>
</dbReference>
<dbReference type="VEuPathDB" id="FungiDB:SPSK_10731"/>
<sequence length="71" mass="7936">MVGVGVASVGGAKRKQQASDTETGRWQLKNTNEDKRNRNLRERMKRRGCFAKRKVEMGAPEVSGMSERGRG</sequence>
<accession>A0A0F2MI23</accession>
<evidence type="ECO:0000256" key="1">
    <source>
        <dbReference type="SAM" id="MobiDB-lite"/>
    </source>
</evidence>
<gene>
    <name evidence="2" type="ORF">SPSK_10731</name>
</gene>
<dbReference type="RefSeq" id="XP_016592029.1">
    <property type="nucleotide sequence ID" value="XM_016737032.1"/>
</dbReference>
<comment type="caution">
    <text evidence="2">The sequence shown here is derived from an EMBL/GenBank/DDBJ whole genome shotgun (WGS) entry which is preliminary data.</text>
</comment>
<dbReference type="KEGG" id="ssck:SPSK_10731"/>
<protein>
    <submittedName>
        <fullName evidence="2">Uncharacterized protein</fullName>
    </submittedName>
</protein>